<dbReference type="GO" id="GO:0043484">
    <property type="term" value="P:regulation of RNA splicing"/>
    <property type="evidence" value="ECO:0007669"/>
    <property type="project" value="TreeGrafter"/>
</dbReference>
<evidence type="ECO:0000256" key="5">
    <source>
        <dbReference type="PROSITE-ProRule" id="PRU00723"/>
    </source>
</evidence>
<keyword evidence="10" id="KW-1185">Reference proteome</keyword>
<feature type="coiled-coil region" evidence="6">
    <location>
        <begin position="264"/>
        <end position="291"/>
    </location>
</feature>
<organism evidence="9 10">
    <name type="scientific">Clunio marinus</name>
    <dbReference type="NCBI Taxonomy" id="568069"/>
    <lineage>
        <taxon>Eukaryota</taxon>
        <taxon>Metazoa</taxon>
        <taxon>Ecdysozoa</taxon>
        <taxon>Arthropoda</taxon>
        <taxon>Hexapoda</taxon>
        <taxon>Insecta</taxon>
        <taxon>Pterygota</taxon>
        <taxon>Neoptera</taxon>
        <taxon>Endopterygota</taxon>
        <taxon>Diptera</taxon>
        <taxon>Nematocera</taxon>
        <taxon>Chironomoidea</taxon>
        <taxon>Chironomidae</taxon>
        <taxon>Clunio</taxon>
    </lineage>
</organism>
<feature type="domain" description="C3H1-type" evidence="8">
    <location>
        <begin position="85"/>
        <end position="111"/>
    </location>
</feature>
<dbReference type="Gene3D" id="3.30.1370.210">
    <property type="match status" value="1"/>
</dbReference>
<evidence type="ECO:0000256" key="1">
    <source>
        <dbReference type="ARBA" id="ARBA00022723"/>
    </source>
</evidence>
<reference evidence="9 10" key="1">
    <citation type="submission" date="2015-04" db="EMBL/GenBank/DDBJ databases">
        <authorList>
            <person name="Syromyatnikov M.Y."/>
            <person name="Popov V.N."/>
        </authorList>
    </citation>
    <scope>NUCLEOTIDE SEQUENCE [LARGE SCALE GENOMIC DNA]</scope>
</reference>
<dbReference type="PANTHER" id="PTHR12675:SF6">
    <property type="entry name" value="ZINC FINGER CCCH DOMAIN-CONTAINING PROTEIN 10"/>
    <property type="match status" value="1"/>
</dbReference>
<accession>A0A1J1IU52</accession>
<dbReference type="GO" id="GO:0008270">
    <property type="term" value="F:zinc ion binding"/>
    <property type="evidence" value="ECO:0007669"/>
    <property type="project" value="UniProtKB-KW"/>
</dbReference>
<feature type="compositionally biased region" description="Low complexity" evidence="7">
    <location>
        <begin position="52"/>
        <end position="70"/>
    </location>
</feature>
<keyword evidence="2" id="KW-0677">Repeat</keyword>
<evidence type="ECO:0000256" key="3">
    <source>
        <dbReference type="ARBA" id="ARBA00022771"/>
    </source>
</evidence>
<dbReference type="AlphaFoldDB" id="A0A1J1IU52"/>
<dbReference type="PANTHER" id="PTHR12675">
    <property type="entry name" value="MUSCLEBLIND-LIKE PROTEIN"/>
    <property type="match status" value="1"/>
</dbReference>
<proteinExistence type="predicted"/>
<protein>
    <submittedName>
        <fullName evidence="9">CLUMA_CG016149, isoform A</fullName>
    </submittedName>
</protein>
<evidence type="ECO:0000256" key="6">
    <source>
        <dbReference type="SAM" id="Coils"/>
    </source>
</evidence>
<feature type="zinc finger region" description="C3H1-type" evidence="5">
    <location>
        <begin position="112"/>
        <end position="138"/>
    </location>
</feature>
<keyword evidence="4 5" id="KW-0862">Zinc</keyword>
<evidence type="ECO:0000256" key="4">
    <source>
        <dbReference type="ARBA" id="ARBA00022833"/>
    </source>
</evidence>
<dbReference type="PROSITE" id="PS50103">
    <property type="entry name" value="ZF_C3H1"/>
    <property type="match status" value="2"/>
</dbReference>
<keyword evidence="3 5" id="KW-0863">Zinc-finger</keyword>
<keyword evidence="6" id="KW-0175">Coiled coil</keyword>
<gene>
    <name evidence="9" type="ORF">CLUMA_CG016149</name>
</gene>
<feature type="domain" description="C3H1-type" evidence="8">
    <location>
        <begin position="112"/>
        <end position="138"/>
    </location>
</feature>
<evidence type="ECO:0000259" key="8">
    <source>
        <dbReference type="PROSITE" id="PS50103"/>
    </source>
</evidence>
<feature type="compositionally biased region" description="Polar residues" evidence="7">
    <location>
        <begin position="23"/>
        <end position="51"/>
    </location>
</feature>
<sequence>MENELKLDKQKTTSFGGFCEQEQVSSSTMDGQHISTRPESPMTSYNLSQPLSSGNCSGGNSSMQGNAQFNGNNNNKCGNMNEQQNNKSRICRDFVRGTCRRLYCKYPHVQSSELVVFCHDFQNNKCPRINCKFLHYTIEEEDHYRKYGEFPIGQQQEDFNGSNQNNGGNIQQQLEYQNDNSFKNFFNGSNSSNSNRSLPSLLDGDLFHSCQQQRMDSCSMHCHNDGRFSNANSVFRTNLKRNQDRDCMQQTFKRCREDDIMTILRRFEEEHQMLKRRVEANELKIAELRASNEYLMTQNAQLRISTVQVSRVVNPVTVTNTQSHQQNQGPQVINASMAPIQVATPIVSMATPQTQLIATPQNMSGGPIALAANTSQPTQQILGTSQITLAPAALAPSISTPSIGLSINTSQALQAAISNATQPIISYPIMTHSILPH</sequence>
<evidence type="ECO:0000313" key="10">
    <source>
        <dbReference type="Proteomes" id="UP000183832"/>
    </source>
</evidence>
<name>A0A1J1IU52_9DIPT</name>
<dbReference type="GO" id="GO:0003723">
    <property type="term" value="F:RNA binding"/>
    <property type="evidence" value="ECO:0007669"/>
    <property type="project" value="TreeGrafter"/>
</dbReference>
<evidence type="ECO:0000256" key="2">
    <source>
        <dbReference type="ARBA" id="ARBA00022737"/>
    </source>
</evidence>
<dbReference type="EMBL" id="CVRI01000059">
    <property type="protein sequence ID" value="CRL03640.1"/>
    <property type="molecule type" value="Genomic_DNA"/>
</dbReference>
<feature type="zinc finger region" description="C3H1-type" evidence="5">
    <location>
        <begin position="85"/>
        <end position="111"/>
    </location>
</feature>
<dbReference type="InterPro" id="IPR000571">
    <property type="entry name" value="Znf_CCCH"/>
</dbReference>
<evidence type="ECO:0000256" key="7">
    <source>
        <dbReference type="SAM" id="MobiDB-lite"/>
    </source>
</evidence>
<dbReference type="OrthoDB" id="250836at2759"/>
<dbReference type="Proteomes" id="UP000183832">
    <property type="component" value="Unassembled WGS sequence"/>
</dbReference>
<dbReference type="SMART" id="SM00356">
    <property type="entry name" value="ZnF_C3H1"/>
    <property type="match status" value="2"/>
</dbReference>
<feature type="region of interest" description="Disordered" evidence="7">
    <location>
        <begin position="23"/>
        <end position="70"/>
    </location>
</feature>
<evidence type="ECO:0000313" key="9">
    <source>
        <dbReference type="EMBL" id="CRL03640.1"/>
    </source>
</evidence>
<keyword evidence="1 5" id="KW-0479">Metal-binding</keyword>
<dbReference type="STRING" id="568069.A0A1J1IU52"/>